<dbReference type="InParanoid" id="A0A067MDB7"/>
<dbReference type="PANTHER" id="PTHR11764:SF20">
    <property type="entry name" value="LANOSTEROL SYNTHASE"/>
    <property type="match status" value="1"/>
</dbReference>
<evidence type="ECO:0000256" key="1">
    <source>
        <dbReference type="ARBA" id="ARBA00009755"/>
    </source>
</evidence>
<dbReference type="InterPro" id="IPR002365">
    <property type="entry name" value="Terpene_synthase_CS"/>
</dbReference>
<dbReference type="Proteomes" id="UP000027195">
    <property type="component" value="Unassembled WGS sequence"/>
</dbReference>
<evidence type="ECO:0000259" key="8">
    <source>
        <dbReference type="Pfam" id="PF13243"/>
    </source>
</evidence>
<dbReference type="GO" id="GO:0016104">
    <property type="term" value="P:triterpenoid biosynthetic process"/>
    <property type="evidence" value="ECO:0007669"/>
    <property type="project" value="InterPro"/>
</dbReference>
<dbReference type="NCBIfam" id="TIGR01787">
    <property type="entry name" value="squalene_cyclas"/>
    <property type="match status" value="1"/>
</dbReference>
<dbReference type="EMBL" id="KL198043">
    <property type="protein sequence ID" value="KDQ13559.1"/>
    <property type="molecule type" value="Genomic_DNA"/>
</dbReference>
<protein>
    <recommendedName>
        <fullName evidence="7">Terpene cyclase/mutase family member</fullName>
        <ecNumber evidence="7">5.4.99.-</ecNumber>
    </recommendedName>
</protein>
<evidence type="ECO:0000256" key="7">
    <source>
        <dbReference type="RuleBase" id="RU362003"/>
    </source>
</evidence>
<gene>
    <name evidence="10" type="ORF">BOTBODRAFT_160506</name>
</gene>
<accession>A0A067MDB7</accession>
<dbReference type="SUPFAM" id="SSF48239">
    <property type="entry name" value="Terpenoid cyclases/Protein prenyltransferases"/>
    <property type="match status" value="2"/>
</dbReference>
<dbReference type="InterPro" id="IPR008930">
    <property type="entry name" value="Terpenoid_cyclase/PrenylTrfase"/>
</dbReference>
<dbReference type="EC" id="5.4.99.-" evidence="7"/>
<keyword evidence="6 7" id="KW-0413">Isomerase</keyword>
<reference evidence="11" key="1">
    <citation type="journal article" date="2014" name="Proc. Natl. Acad. Sci. U.S.A.">
        <title>Extensive sampling of basidiomycete genomes demonstrates inadequacy of the white-rot/brown-rot paradigm for wood decay fungi.</title>
        <authorList>
            <person name="Riley R."/>
            <person name="Salamov A.A."/>
            <person name="Brown D.W."/>
            <person name="Nagy L.G."/>
            <person name="Floudas D."/>
            <person name="Held B.W."/>
            <person name="Levasseur A."/>
            <person name="Lombard V."/>
            <person name="Morin E."/>
            <person name="Otillar R."/>
            <person name="Lindquist E.A."/>
            <person name="Sun H."/>
            <person name="LaButti K.M."/>
            <person name="Schmutz J."/>
            <person name="Jabbour D."/>
            <person name="Luo H."/>
            <person name="Baker S.E."/>
            <person name="Pisabarro A.G."/>
            <person name="Walton J.D."/>
            <person name="Blanchette R.A."/>
            <person name="Henrissat B."/>
            <person name="Martin F."/>
            <person name="Cullen D."/>
            <person name="Hibbett D.S."/>
            <person name="Grigoriev I.V."/>
        </authorList>
    </citation>
    <scope>NUCLEOTIDE SEQUENCE [LARGE SCALE GENOMIC DNA]</scope>
    <source>
        <strain evidence="11">FD-172 SS1</strain>
    </source>
</reference>
<evidence type="ECO:0000256" key="4">
    <source>
        <dbReference type="ARBA" id="ARBA00022955"/>
    </source>
</evidence>
<dbReference type="FunCoup" id="A0A067MDB7">
    <property type="interactions" value="99"/>
</dbReference>
<dbReference type="PANTHER" id="PTHR11764">
    <property type="entry name" value="TERPENE CYCLASE/MUTASE FAMILY MEMBER"/>
    <property type="match status" value="1"/>
</dbReference>
<evidence type="ECO:0000313" key="10">
    <source>
        <dbReference type="EMBL" id="KDQ13559.1"/>
    </source>
</evidence>
<dbReference type="Gene3D" id="1.50.10.20">
    <property type="match status" value="2"/>
</dbReference>
<evidence type="ECO:0000256" key="2">
    <source>
        <dbReference type="ARBA" id="ARBA00022516"/>
    </source>
</evidence>
<keyword evidence="5" id="KW-0443">Lipid metabolism</keyword>
<sequence length="728" mass="82531">MAWAPLDDIPANASAPFTDYAKWRLEVSDGGRHIWHYLCTDEEYERWPQNTVDKYWLGLPTNLPDLPPAEDALSAARNGFRFYRNLQSDDGHWAGEFGGPMFLLPGLVLGSYVAGMTFTREERLEMIRYLLNRANPDDGGWGIHTEGCSTVFGTALNYCSMRILGVDAEHPAMIKARGTLHKLGGATGIPSWGKFWLSVLNVHDWDGCNPIPPELWLLPEWLPVHPSKWWVHTRSVYIPMSYLYGVRFQAEENDLILSLRKELYVEDYDKIDWPAHRNSIAPVDLFAPHSALLKSCDAILGAYESCNLPPARNIALSRVYQLICFEDENTSYQSIAPVSKMLNLVCRFHKEGRDGEAFRMHDARRRDFMWMGEDGMRVCGTNGSQLWDTAFITQAVVEGGLAEDPEGENCESMMKALDWLEKCQIQNNPCHYENAYRHRTKGAWPFSTKEQGYTVSDCTAEGLKAILYLQEHLTYTSKLVPEQRLRDAVDTMLSMQNPGGGVASFELARGSALLEVINPAEVFGDIMIEYPYPECTTSVITALSIFRKYYPHYRGEDIEDATKRAISYLHSVQRPDGSWYGSWGICFTYATMFALESLALNGETFGSSERVQKACQFLTSKQMEDGGWGETYMSCVTGEYAQHQKSQVVQTAWAVLALIYAEYSNREPVEKGVRLVMSRQLPDGSWAQESIEGIFNKNCAISYPNFKFSFTIWMLGKAHHYLRSLKSS</sequence>
<evidence type="ECO:0000256" key="5">
    <source>
        <dbReference type="ARBA" id="ARBA00023098"/>
    </source>
</evidence>
<dbReference type="PROSITE" id="PS01074">
    <property type="entry name" value="TERPENE_SYNTHASES"/>
    <property type="match status" value="1"/>
</dbReference>
<dbReference type="GO" id="GO:0000250">
    <property type="term" value="F:lanosterol synthase activity"/>
    <property type="evidence" value="ECO:0007669"/>
    <property type="project" value="TreeGrafter"/>
</dbReference>
<comment type="similarity">
    <text evidence="1 7">Belongs to the terpene cyclase/mutase family.</text>
</comment>
<dbReference type="GO" id="GO:0006696">
    <property type="term" value="P:ergosterol biosynthetic process"/>
    <property type="evidence" value="ECO:0007669"/>
    <property type="project" value="TreeGrafter"/>
</dbReference>
<dbReference type="AlphaFoldDB" id="A0A067MDB7"/>
<dbReference type="OrthoDB" id="21502at2759"/>
<dbReference type="CDD" id="cd02892">
    <property type="entry name" value="SQCY_1"/>
    <property type="match status" value="1"/>
</dbReference>
<keyword evidence="3" id="KW-0677">Repeat</keyword>
<organism evidence="10 11">
    <name type="scientific">Botryobasidium botryosum (strain FD-172 SS1)</name>
    <dbReference type="NCBI Taxonomy" id="930990"/>
    <lineage>
        <taxon>Eukaryota</taxon>
        <taxon>Fungi</taxon>
        <taxon>Dikarya</taxon>
        <taxon>Basidiomycota</taxon>
        <taxon>Agaricomycotina</taxon>
        <taxon>Agaricomycetes</taxon>
        <taxon>Cantharellales</taxon>
        <taxon>Botryobasidiaceae</taxon>
        <taxon>Botryobasidium</taxon>
    </lineage>
</organism>
<keyword evidence="11" id="KW-1185">Reference proteome</keyword>
<dbReference type="FunFam" id="1.50.10.20:FF:000003">
    <property type="entry name" value="Terpene cyclase/mutase family member"/>
    <property type="match status" value="1"/>
</dbReference>
<evidence type="ECO:0000256" key="3">
    <source>
        <dbReference type="ARBA" id="ARBA00022737"/>
    </source>
</evidence>
<name>A0A067MDB7_BOTB1</name>
<dbReference type="HOGENOM" id="CLU_009074_2_1_1"/>
<evidence type="ECO:0000313" key="11">
    <source>
        <dbReference type="Proteomes" id="UP000027195"/>
    </source>
</evidence>
<dbReference type="Gene3D" id="6.20.120.20">
    <property type="match status" value="1"/>
</dbReference>
<dbReference type="Pfam" id="PF13243">
    <property type="entry name" value="SQHop_cyclase_C"/>
    <property type="match status" value="1"/>
</dbReference>
<dbReference type="STRING" id="930990.A0A067MDB7"/>
<keyword evidence="4" id="KW-0752">Steroid biosynthesis</keyword>
<feature type="domain" description="Squalene cyclase N-terminal" evidence="9">
    <location>
        <begin position="84"/>
        <end position="357"/>
    </location>
</feature>
<dbReference type="InterPro" id="IPR032697">
    <property type="entry name" value="SQ_cyclase_N"/>
</dbReference>
<evidence type="ECO:0000259" key="9">
    <source>
        <dbReference type="Pfam" id="PF13249"/>
    </source>
</evidence>
<keyword evidence="2" id="KW-0444">Lipid biosynthesis</keyword>
<feature type="domain" description="Squalene cyclase C-terminal" evidence="8">
    <location>
        <begin position="384"/>
        <end position="718"/>
    </location>
</feature>
<dbReference type="InterPro" id="IPR018333">
    <property type="entry name" value="Squalene_cyclase"/>
</dbReference>
<dbReference type="GO" id="GO:0005811">
    <property type="term" value="C:lipid droplet"/>
    <property type="evidence" value="ECO:0007669"/>
    <property type="project" value="InterPro"/>
</dbReference>
<dbReference type="Pfam" id="PF13249">
    <property type="entry name" value="SQHop_cyclase_N"/>
    <property type="match status" value="1"/>
</dbReference>
<proteinExistence type="inferred from homology"/>
<evidence type="ECO:0000256" key="6">
    <source>
        <dbReference type="ARBA" id="ARBA00023235"/>
    </source>
</evidence>
<dbReference type="SFLD" id="SFLDG01016">
    <property type="entry name" value="Prenyltransferase_Like_2"/>
    <property type="match status" value="1"/>
</dbReference>
<dbReference type="InterPro" id="IPR032696">
    <property type="entry name" value="SQ_cyclase_C"/>
</dbReference>